<dbReference type="Pfam" id="PF24278">
    <property type="entry name" value="HVO_0513_N"/>
    <property type="match status" value="1"/>
</dbReference>
<evidence type="ECO:0000259" key="4">
    <source>
        <dbReference type="Pfam" id="PF24278"/>
    </source>
</evidence>
<dbReference type="Pfam" id="PF04967">
    <property type="entry name" value="HTH_10"/>
    <property type="match status" value="1"/>
</dbReference>
<dbReference type="EMBL" id="JBHTAS010000001">
    <property type="protein sequence ID" value="MFC7138693.1"/>
    <property type="molecule type" value="Genomic_DNA"/>
</dbReference>
<name>A0ABD5XU41_9EURY</name>
<sequence length="224" mass="23980">MKRVRITLDPPEVAMPPVYELLTRGASYLHEVHIVNWNVATPPAAFLLRLGGDCERFAAELDERADEFPDFERETLPIGDGACYCFLAGEVGPAARALFENFTRDSLLTVPPVECHADGSSTFTLVGRDADVQAAVDGVPAGANVTVEEVGGGRVASESVADELSARQREAVAAALAIGYYDVPREATIEAVADELDCATATAAEHLRKAESTAMSALFRERGR</sequence>
<evidence type="ECO:0000313" key="5">
    <source>
        <dbReference type="EMBL" id="MFC7138693.1"/>
    </source>
</evidence>
<dbReference type="AlphaFoldDB" id="A0ABD5XU41"/>
<gene>
    <name evidence="5" type="ORF">ACFQMA_02435</name>
</gene>
<keyword evidence="2" id="KW-0804">Transcription</keyword>
<dbReference type="GeneID" id="78818934"/>
<keyword evidence="1" id="KW-0805">Transcription regulation</keyword>
<protein>
    <submittedName>
        <fullName evidence="5">Helix-turn-helix domain-containing protein</fullName>
    </submittedName>
</protein>
<feature type="domain" description="HVO-0513-like N-terminal" evidence="4">
    <location>
        <begin position="44"/>
        <end position="151"/>
    </location>
</feature>
<evidence type="ECO:0000313" key="6">
    <source>
        <dbReference type="Proteomes" id="UP001596432"/>
    </source>
</evidence>
<comment type="caution">
    <text evidence="5">The sequence shown here is derived from an EMBL/GenBank/DDBJ whole genome shotgun (WGS) entry which is preliminary data.</text>
</comment>
<evidence type="ECO:0000256" key="2">
    <source>
        <dbReference type="ARBA" id="ARBA00023163"/>
    </source>
</evidence>
<dbReference type="PANTHER" id="PTHR34236">
    <property type="entry name" value="DIMETHYL SULFOXIDE REDUCTASE TRANSCRIPTIONAL ACTIVATOR"/>
    <property type="match status" value="1"/>
</dbReference>
<accession>A0ABD5XU41</accession>
<reference evidence="5 6" key="1">
    <citation type="journal article" date="2019" name="Int. J. Syst. Evol. Microbiol.">
        <title>The Global Catalogue of Microorganisms (GCM) 10K type strain sequencing project: providing services to taxonomists for standard genome sequencing and annotation.</title>
        <authorList>
            <consortium name="The Broad Institute Genomics Platform"/>
            <consortium name="The Broad Institute Genome Sequencing Center for Infectious Disease"/>
            <person name="Wu L."/>
            <person name="Ma J."/>
        </authorList>
    </citation>
    <scope>NUCLEOTIDE SEQUENCE [LARGE SCALE GENOMIC DNA]</scope>
    <source>
        <strain evidence="5 6">XZYJT29</strain>
    </source>
</reference>
<dbReference type="PANTHER" id="PTHR34236:SF1">
    <property type="entry name" value="DIMETHYL SULFOXIDE REDUCTASE TRANSCRIPTIONAL ACTIVATOR"/>
    <property type="match status" value="1"/>
</dbReference>
<dbReference type="RefSeq" id="WP_274324307.1">
    <property type="nucleotide sequence ID" value="NZ_CP118158.1"/>
</dbReference>
<dbReference type="InterPro" id="IPR056493">
    <property type="entry name" value="HVO_0513_N"/>
</dbReference>
<proteinExistence type="predicted"/>
<evidence type="ECO:0000259" key="3">
    <source>
        <dbReference type="Pfam" id="PF04967"/>
    </source>
</evidence>
<dbReference type="Proteomes" id="UP001596432">
    <property type="component" value="Unassembled WGS sequence"/>
</dbReference>
<organism evidence="5 6">
    <name type="scientific">Halosimplex aquaticum</name>
    <dbReference type="NCBI Taxonomy" id="3026162"/>
    <lineage>
        <taxon>Archaea</taxon>
        <taxon>Methanobacteriati</taxon>
        <taxon>Methanobacteriota</taxon>
        <taxon>Stenosarchaea group</taxon>
        <taxon>Halobacteria</taxon>
        <taxon>Halobacteriales</taxon>
        <taxon>Haloarculaceae</taxon>
        <taxon>Halosimplex</taxon>
    </lineage>
</organism>
<feature type="domain" description="HTH bat-type" evidence="3">
    <location>
        <begin position="164"/>
        <end position="214"/>
    </location>
</feature>
<dbReference type="InterPro" id="IPR007050">
    <property type="entry name" value="HTH_bacterioopsin"/>
</dbReference>
<evidence type="ECO:0000256" key="1">
    <source>
        <dbReference type="ARBA" id="ARBA00023015"/>
    </source>
</evidence>
<keyword evidence="6" id="KW-1185">Reference proteome</keyword>